<evidence type="ECO:0008006" key="4">
    <source>
        <dbReference type="Google" id="ProtNLM"/>
    </source>
</evidence>
<evidence type="ECO:0000256" key="1">
    <source>
        <dbReference type="SAM" id="MobiDB-lite"/>
    </source>
</evidence>
<keyword evidence="3" id="KW-1185">Reference proteome</keyword>
<name>A0A919KRG2_9MICO</name>
<dbReference type="EMBL" id="BNAS01000002">
    <property type="protein sequence ID" value="GHH69567.1"/>
    <property type="molecule type" value="Genomic_DNA"/>
</dbReference>
<reference evidence="2" key="1">
    <citation type="journal article" date="2014" name="Int. J. Syst. Evol. Microbiol.">
        <title>Complete genome sequence of Corynebacterium casei LMG S-19264T (=DSM 44701T), isolated from a smear-ripened cheese.</title>
        <authorList>
            <consortium name="US DOE Joint Genome Institute (JGI-PGF)"/>
            <person name="Walter F."/>
            <person name="Albersmeier A."/>
            <person name="Kalinowski J."/>
            <person name="Ruckert C."/>
        </authorList>
    </citation>
    <scope>NUCLEOTIDE SEQUENCE</scope>
    <source>
        <strain evidence="2">CGMCC 4.7398</strain>
    </source>
</reference>
<organism evidence="2 3">
    <name type="scientific">Promicromonospora soli</name>
    <dbReference type="NCBI Taxonomy" id="2035533"/>
    <lineage>
        <taxon>Bacteria</taxon>
        <taxon>Bacillati</taxon>
        <taxon>Actinomycetota</taxon>
        <taxon>Actinomycetes</taxon>
        <taxon>Micrococcales</taxon>
        <taxon>Promicromonosporaceae</taxon>
        <taxon>Promicromonospora</taxon>
    </lineage>
</organism>
<accession>A0A919KRG2</accession>
<protein>
    <recommendedName>
        <fullName evidence="4">DUF2750 domain-containing protein</fullName>
    </recommendedName>
</protein>
<dbReference type="AlphaFoldDB" id="A0A919KRG2"/>
<feature type="region of interest" description="Disordered" evidence="1">
    <location>
        <begin position="117"/>
        <end position="142"/>
    </location>
</feature>
<dbReference type="Pfam" id="PF11042">
    <property type="entry name" value="DUF2750"/>
    <property type="match status" value="1"/>
</dbReference>
<proteinExistence type="predicted"/>
<reference evidence="2" key="2">
    <citation type="submission" date="2020-09" db="EMBL/GenBank/DDBJ databases">
        <authorList>
            <person name="Sun Q."/>
            <person name="Zhou Y."/>
        </authorList>
    </citation>
    <scope>NUCLEOTIDE SEQUENCE</scope>
    <source>
        <strain evidence="2">CGMCC 4.7398</strain>
    </source>
</reference>
<sequence>MTTPSAANSARFFTEAIRDGAVWTVRDADGMPAPMNASGERAMPFWSLRTRAERVREISPEYHPFEVVSIPLDDFQTKWLPGLSRDGLKVGVNWAGARATGYDLSPEEVETRLDIERASGGHPGIKRIEGTAGSLPLRHPSA</sequence>
<dbReference type="RefSeq" id="WP_189668634.1">
    <property type="nucleotide sequence ID" value="NZ_BNAS01000002.1"/>
</dbReference>
<evidence type="ECO:0000313" key="2">
    <source>
        <dbReference type="EMBL" id="GHH69567.1"/>
    </source>
</evidence>
<evidence type="ECO:0000313" key="3">
    <source>
        <dbReference type="Proteomes" id="UP000627369"/>
    </source>
</evidence>
<dbReference type="Proteomes" id="UP000627369">
    <property type="component" value="Unassembled WGS sequence"/>
</dbReference>
<gene>
    <name evidence="2" type="ORF">GCM10017772_14730</name>
</gene>
<dbReference type="InterPro" id="IPR021284">
    <property type="entry name" value="DUF2750"/>
</dbReference>
<comment type="caution">
    <text evidence="2">The sequence shown here is derived from an EMBL/GenBank/DDBJ whole genome shotgun (WGS) entry which is preliminary data.</text>
</comment>